<evidence type="ECO:0000256" key="2">
    <source>
        <dbReference type="PIRSR" id="PIRSR613078-1"/>
    </source>
</evidence>
<dbReference type="GO" id="GO:0004331">
    <property type="term" value="F:fructose-2,6-bisphosphate 2-phosphatase activity"/>
    <property type="evidence" value="ECO:0007669"/>
    <property type="project" value="TreeGrafter"/>
</dbReference>
<dbReference type="Gene3D" id="3.40.50.1240">
    <property type="entry name" value="Phosphoglycerate mutase-like"/>
    <property type="match status" value="1"/>
</dbReference>
<dbReference type="GO" id="GO:0043456">
    <property type="term" value="P:regulation of pentose-phosphate shunt"/>
    <property type="evidence" value="ECO:0007669"/>
    <property type="project" value="TreeGrafter"/>
</dbReference>
<dbReference type="InterPro" id="IPR051695">
    <property type="entry name" value="Phosphoglycerate_Mutase"/>
</dbReference>
<evidence type="ECO:0000313" key="4">
    <source>
        <dbReference type="EMBL" id="MBD2846782.1"/>
    </source>
</evidence>
<feature type="binding site" evidence="3">
    <location>
        <begin position="17"/>
        <end position="24"/>
    </location>
    <ligand>
        <name>substrate</name>
    </ligand>
</feature>
<protein>
    <submittedName>
        <fullName evidence="4">Histidine phosphatase family protein</fullName>
    </submittedName>
</protein>
<dbReference type="PANTHER" id="PTHR46517:SF1">
    <property type="entry name" value="FRUCTOSE-2,6-BISPHOSPHATASE TIGAR"/>
    <property type="match status" value="1"/>
</dbReference>
<dbReference type="SUPFAM" id="SSF53254">
    <property type="entry name" value="Phosphoglycerate mutase-like"/>
    <property type="match status" value="1"/>
</dbReference>
<dbReference type="InterPro" id="IPR013078">
    <property type="entry name" value="His_Pase_superF_clade-1"/>
</dbReference>
<evidence type="ECO:0000313" key="5">
    <source>
        <dbReference type="Proteomes" id="UP000621560"/>
    </source>
</evidence>
<sequence>MPMRRRSADAAPIYLLRHGRTAWNAERRYGGHTDLPLLGAPVGKADAGLTDAAERLRAVRFARVYCSDLLRARQTLQRVRPELPETAHFDARLRELDFGAWEGMTYEQLCAQDAYRAWLDDPRRGAPPGGESLERLERRLRRFAVDARLLMAGSGCYRSSRRPGGPIRLPRLRGARLIVSHGGPIRLLLTLLVPDLALWSADVPCGSLHRVQDGRAERLV</sequence>
<dbReference type="Proteomes" id="UP000621560">
    <property type="component" value="Unassembled WGS sequence"/>
</dbReference>
<gene>
    <name evidence="4" type="ORF">IDH44_16420</name>
</gene>
<feature type="active site" description="Tele-phosphohistidine intermediate" evidence="2">
    <location>
        <position position="18"/>
    </location>
</feature>
<keyword evidence="1" id="KW-0378">Hydrolase</keyword>
<feature type="active site" description="Proton donor/acceptor" evidence="2">
    <location>
        <position position="95"/>
    </location>
</feature>
<dbReference type="PANTHER" id="PTHR46517">
    <property type="entry name" value="FRUCTOSE-2,6-BISPHOSPHATASE TIGAR"/>
    <property type="match status" value="1"/>
</dbReference>
<name>A0A927GTJ0_9BACL</name>
<evidence type="ECO:0000256" key="1">
    <source>
        <dbReference type="ARBA" id="ARBA00022801"/>
    </source>
</evidence>
<dbReference type="AlphaFoldDB" id="A0A927GTJ0"/>
<dbReference type="GO" id="GO:0005829">
    <property type="term" value="C:cytosol"/>
    <property type="evidence" value="ECO:0007669"/>
    <property type="project" value="TreeGrafter"/>
</dbReference>
<comment type="caution">
    <text evidence="4">The sequence shown here is derived from an EMBL/GenBank/DDBJ whole genome shotgun (WGS) entry which is preliminary data.</text>
</comment>
<evidence type="ECO:0000256" key="3">
    <source>
        <dbReference type="PIRSR" id="PIRSR613078-2"/>
    </source>
</evidence>
<organism evidence="4 5">
    <name type="scientific">Paenibacillus sabuli</name>
    <dbReference type="NCBI Taxonomy" id="2772509"/>
    <lineage>
        <taxon>Bacteria</taxon>
        <taxon>Bacillati</taxon>
        <taxon>Bacillota</taxon>
        <taxon>Bacilli</taxon>
        <taxon>Bacillales</taxon>
        <taxon>Paenibacillaceae</taxon>
        <taxon>Paenibacillus</taxon>
    </lineage>
</organism>
<dbReference type="EMBL" id="JACXIZ010000027">
    <property type="protein sequence ID" value="MBD2846782.1"/>
    <property type="molecule type" value="Genomic_DNA"/>
</dbReference>
<accession>A0A927GTJ0</accession>
<dbReference type="CDD" id="cd07067">
    <property type="entry name" value="HP_PGM_like"/>
    <property type="match status" value="1"/>
</dbReference>
<reference evidence="4" key="1">
    <citation type="submission" date="2020-09" db="EMBL/GenBank/DDBJ databases">
        <title>A novel bacterium of genus Paenibacillus, isolated from South China Sea.</title>
        <authorList>
            <person name="Huang H."/>
            <person name="Mo K."/>
            <person name="Hu Y."/>
        </authorList>
    </citation>
    <scope>NUCLEOTIDE SEQUENCE</scope>
    <source>
        <strain evidence="4">IB182496</strain>
    </source>
</reference>
<proteinExistence type="predicted"/>
<dbReference type="InterPro" id="IPR029033">
    <property type="entry name" value="His_PPase_superfam"/>
</dbReference>
<dbReference type="SMART" id="SM00855">
    <property type="entry name" value="PGAM"/>
    <property type="match status" value="1"/>
</dbReference>
<feature type="binding site" evidence="3">
    <location>
        <position position="71"/>
    </location>
    <ligand>
        <name>substrate</name>
    </ligand>
</feature>
<dbReference type="GO" id="GO:0045820">
    <property type="term" value="P:negative regulation of glycolytic process"/>
    <property type="evidence" value="ECO:0007669"/>
    <property type="project" value="TreeGrafter"/>
</dbReference>
<dbReference type="Pfam" id="PF00300">
    <property type="entry name" value="His_Phos_1"/>
    <property type="match status" value="1"/>
</dbReference>
<keyword evidence="5" id="KW-1185">Reference proteome</keyword>